<reference evidence="1 2" key="1">
    <citation type="submission" date="2016-03" db="EMBL/GenBank/DDBJ databases">
        <title>EvidentialGene: Evidence-directed Construction of Genes on Genomes.</title>
        <authorList>
            <person name="Gilbert D.G."/>
            <person name="Choi J.-H."/>
            <person name="Mockaitis K."/>
            <person name="Colbourne J."/>
            <person name="Pfrender M."/>
        </authorList>
    </citation>
    <scope>NUCLEOTIDE SEQUENCE [LARGE SCALE GENOMIC DNA]</scope>
    <source>
        <strain evidence="1 2">Xinb3</strain>
        <tissue evidence="1">Complete organism</tissue>
    </source>
</reference>
<evidence type="ECO:0000313" key="2">
    <source>
        <dbReference type="Proteomes" id="UP000076858"/>
    </source>
</evidence>
<organism evidence="1 2">
    <name type="scientific">Daphnia magna</name>
    <dbReference type="NCBI Taxonomy" id="35525"/>
    <lineage>
        <taxon>Eukaryota</taxon>
        <taxon>Metazoa</taxon>
        <taxon>Ecdysozoa</taxon>
        <taxon>Arthropoda</taxon>
        <taxon>Crustacea</taxon>
        <taxon>Branchiopoda</taxon>
        <taxon>Diplostraca</taxon>
        <taxon>Cladocera</taxon>
        <taxon>Anomopoda</taxon>
        <taxon>Daphniidae</taxon>
        <taxon>Daphnia</taxon>
    </lineage>
</organism>
<dbReference type="EMBL" id="LRGB01001574">
    <property type="protein sequence ID" value="KZS11703.1"/>
    <property type="molecule type" value="Genomic_DNA"/>
</dbReference>
<comment type="caution">
    <text evidence="1">The sequence shown here is derived from an EMBL/GenBank/DDBJ whole genome shotgun (WGS) entry which is preliminary data.</text>
</comment>
<evidence type="ECO:0000313" key="1">
    <source>
        <dbReference type="EMBL" id="KZS11703.1"/>
    </source>
</evidence>
<protein>
    <submittedName>
        <fullName evidence="1">Uncharacterized protein</fullName>
    </submittedName>
</protein>
<sequence length="99" mass="11650">MRKVLFPLLAPPFSSYDFDVQLQIESMTAWWRENRAHRVLTCTALMPIHFRKDCAIVRPFEWFSSVARGPPEIHLDLDYERLAIDRHVRFAPADEAHSI</sequence>
<keyword evidence="2" id="KW-1185">Reference proteome</keyword>
<accession>A0A164UVA5</accession>
<dbReference type="Proteomes" id="UP000076858">
    <property type="component" value="Unassembled WGS sequence"/>
</dbReference>
<gene>
    <name evidence="1" type="ORF">APZ42_023665</name>
</gene>
<proteinExistence type="predicted"/>
<dbReference type="AlphaFoldDB" id="A0A164UVA5"/>
<name>A0A164UVA5_9CRUS</name>